<accession>A0AAE8W4D7</accession>
<evidence type="ECO:0000313" key="2">
    <source>
        <dbReference type="EMBL" id="TQE36386.1"/>
    </source>
</evidence>
<gene>
    <name evidence="2" type="ORF">Sipo8835_10450</name>
</gene>
<comment type="caution">
    <text evidence="2">The sequence shown here is derived from an EMBL/GenBank/DDBJ whole genome shotgun (WGS) entry which is preliminary data.</text>
</comment>
<dbReference type="Proteomes" id="UP000318720">
    <property type="component" value="Unassembled WGS sequence"/>
</dbReference>
<organism evidence="2 3">
    <name type="scientific">Streptomyces ipomoeae</name>
    <dbReference type="NCBI Taxonomy" id="103232"/>
    <lineage>
        <taxon>Bacteria</taxon>
        <taxon>Bacillati</taxon>
        <taxon>Actinomycetota</taxon>
        <taxon>Actinomycetes</taxon>
        <taxon>Kitasatosporales</taxon>
        <taxon>Streptomycetaceae</taxon>
        <taxon>Streptomyces</taxon>
    </lineage>
</organism>
<sequence length="73" mass="8034">MQAERLRLRLGLPLRPTPDRATWYAGGDDGLITCEIPVRETLVVEHLDVGPDAEAGHTADVQKVAGTRFPRMP</sequence>
<name>A0AAE8W4D7_9ACTN</name>
<feature type="region of interest" description="Disordered" evidence="1">
    <location>
        <begin position="54"/>
        <end position="73"/>
    </location>
</feature>
<dbReference type="EMBL" id="SPAZ01000092">
    <property type="protein sequence ID" value="TQE36386.1"/>
    <property type="molecule type" value="Genomic_DNA"/>
</dbReference>
<evidence type="ECO:0000256" key="1">
    <source>
        <dbReference type="SAM" id="MobiDB-lite"/>
    </source>
</evidence>
<proteinExistence type="predicted"/>
<evidence type="ECO:0000313" key="3">
    <source>
        <dbReference type="Proteomes" id="UP000318720"/>
    </source>
</evidence>
<protein>
    <submittedName>
        <fullName evidence="2">Uncharacterized protein</fullName>
    </submittedName>
</protein>
<dbReference type="RefSeq" id="WP_048819533.1">
    <property type="nucleotide sequence ID" value="NZ_JARAVA010000026.1"/>
</dbReference>
<reference evidence="2 3" key="1">
    <citation type="submission" date="2019-03" db="EMBL/GenBank/DDBJ databases">
        <title>Comparative genomic analyses of the sweetpotato soil rot pathogen, Streptomyces ipomoeae.</title>
        <authorList>
            <person name="Ruschel Soares N."/>
            <person name="Badger J.H."/>
            <person name="Huguet-Tapia J.C."/>
            <person name="Clark C.A."/>
            <person name="Pettis G.S."/>
        </authorList>
    </citation>
    <scope>NUCLEOTIDE SEQUENCE [LARGE SCALE GENOMIC DNA]</scope>
    <source>
        <strain evidence="2 3">88-35</strain>
    </source>
</reference>
<dbReference type="AlphaFoldDB" id="A0AAE8W4D7"/>